<dbReference type="EMBL" id="CAJNDS010000001">
    <property type="protein sequence ID" value="CAE6909163.1"/>
    <property type="molecule type" value="Genomic_DNA"/>
</dbReference>
<accession>A0A812G654</accession>
<feature type="region of interest" description="Disordered" evidence="1">
    <location>
        <begin position="33"/>
        <end position="72"/>
    </location>
</feature>
<keyword evidence="3" id="KW-1185">Reference proteome</keyword>
<reference evidence="2" key="1">
    <citation type="submission" date="2021-02" db="EMBL/GenBank/DDBJ databases">
        <authorList>
            <person name="Dougan E. K."/>
            <person name="Rhodes N."/>
            <person name="Thang M."/>
            <person name="Chan C."/>
        </authorList>
    </citation>
    <scope>NUCLEOTIDE SEQUENCE</scope>
</reference>
<comment type="caution">
    <text evidence="2">The sequence shown here is derived from an EMBL/GenBank/DDBJ whole genome shotgun (WGS) entry which is preliminary data.</text>
</comment>
<evidence type="ECO:0000313" key="2">
    <source>
        <dbReference type="EMBL" id="CAE6909163.1"/>
    </source>
</evidence>
<feature type="region of interest" description="Disordered" evidence="1">
    <location>
        <begin position="85"/>
        <end position="117"/>
    </location>
</feature>
<name>A0A812G654_9DINO</name>
<sequence length="143" mass="15560">MVSRSWAARELAPLLSPVSLGRSRSVPVAEGMALASSATTAYDEHKRRRSSRTPQSDPLIASTPKGADGEEGDVELSLNMRKQFAQQHDKKGVTYEGGYRARSRILDDSSEDEEDRTPRAYDLALYDSDSGLQHTPPSGALPA</sequence>
<evidence type="ECO:0000256" key="1">
    <source>
        <dbReference type="SAM" id="MobiDB-lite"/>
    </source>
</evidence>
<dbReference type="AlphaFoldDB" id="A0A812G654"/>
<gene>
    <name evidence="2" type="ORF">SNAT2548_LOCUS24</name>
</gene>
<dbReference type="Proteomes" id="UP000604046">
    <property type="component" value="Unassembled WGS sequence"/>
</dbReference>
<organism evidence="2 3">
    <name type="scientific">Symbiodinium natans</name>
    <dbReference type="NCBI Taxonomy" id="878477"/>
    <lineage>
        <taxon>Eukaryota</taxon>
        <taxon>Sar</taxon>
        <taxon>Alveolata</taxon>
        <taxon>Dinophyceae</taxon>
        <taxon>Suessiales</taxon>
        <taxon>Symbiodiniaceae</taxon>
        <taxon>Symbiodinium</taxon>
    </lineage>
</organism>
<evidence type="ECO:0000313" key="3">
    <source>
        <dbReference type="Proteomes" id="UP000604046"/>
    </source>
</evidence>
<protein>
    <submittedName>
        <fullName evidence="2">Uncharacterized protein</fullName>
    </submittedName>
</protein>
<feature type="region of interest" description="Disordered" evidence="1">
    <location>
        <begin position="124"/>
        <end position="143"/>
    </location>
</feature>
<proteinExistence type="predicted"/>